<feature type="signal peptide" evidence="1">
    <location>
        <begin position="1"/>
        <end position="20"/>
    </location>
</feature>
<dbReference type="STRING" id="880071.Fleli_2636"/>
<keyword evidence="3" id="KW-1185">Reference proteome</keyword>
<organism evidence="2 3">
    <name type="scientific">Bernardetia litoralis (strain ATCC 23117 / DSM 6794 / NBRC 15988 / NCIMB 1366 / Fx l1 / Sio-4)</name>
    <name type="common">Flexibacter litoralis</name>
    <dbReference type="NCBI Taxonomy" id="880071"/>
    <lineage>
        <taxon>Bacteria</taxon>
        <taxon>Pseudomonadati</taxon>
        <taxon>Bacteroidota</taxon>
        <taxon>Cytophagia</taxon>
        <taxon>Cytophagales</taxon>
        <taxon>Bernardetiaceae</taxon>
        <taxon>Bernardetia</taxon>
    </lineage>
</organism>
<dbReference type="OrthoDB" id="1293445at2"/>
<proteinExistence type="predicted"/>
<dbReference type="KEGG" id="fli:Fleli_2636"/>
<keyword evidence="1" id="KW-0732">Signal</keyword>
<dbReference type="AlphaFoldDB" id="I4AM12"/>
<accession>I4AM12</accession>
<evidence type="ECO:0000313" key="2">
    <source>
        <dbReference type="EMBL" id="AFM04997.1"/>
    </source>
</evidence>
<protein>
    <submittedName>
        <fullName evidence="2">Uncharacterized protein</fullName>
    </submittedName>
</protein>
<sequence length="525" mass="60472" precursor="true">MKNIIFVLFAFLISSVSIFAQDIEIGKSYKSKKTIKSEHWQVMTDEGNTFIIQRAVGKFARKLYIRKLDKNFNLVKEKKDRVEIGSHAPEFLKAYSFNNEVYILAQKLAATYNSSRGMYLLRIDKNTLEVAETITISETERFEDRAYDLSYKVCISPDKTKIGFISVYEEGKVDKQQVNFKVFNKEMKLIWAKENTLPFTTNLFFVRDAKMDNNEDFYILSRIFQKPQLKNIIFGKDQKYDTKLYVFRDKSTNQEVYPVTVSGAEVGDSKILVKPNGNLVCAGYYITKYKRKKAATGLFYKEIGKEKKALIANSKRSFDKKTIEAMRDINGVYDVIKVRGSNLDILTVNYLLLKENGEIILIGEKQYSLIDRVDRNDATDTRSFSTTTYRCDDIIVTTFNKEGGIKWTTRIAKEQKGSGIIADLSFVAYLENDNLNLIYNLSKRKEDKPIPQYYAPSMKPTLINASIDQNGKVTTKKFFETKENLKKMEGNYVVVPLAALKEELENVIIIFLNVKKGETRVARIK</sequence>
<dbReference type="Proteomes" id="UP000006054">
    <property type="component" value="Chromosome"/>
</dbReference>
<dbReference type="EMBL" id="CP003345">
    <property type="protein sequence ID" value="AFM04997.1"/>
    <property type="molecule type" value="Genomic_DNA"/>
</dbReference>
<feature type="chain" id="PRO_5003685541" evidence="1">
    <location>
        <begin position="21"/>
        <end position="525"/>
    </location>
</feature>
<evidence type="ECO:0000256" key="1">
    <source>
        <dbReference type="SAM" id="SignalP"/>
    </source>
</evidence>
<name>I4AM12_BERLS</name>
<dbReference type="RefSeq" id="WP_014798434.1">
    <property type="nucleotide sequence ID" value="NC_018018.1"/>
</dbReference>
<evidence type="ECO:0000313" key="3">
    <source>
        <dbReference type="Proteomes" id="UP000006054"/>
    </source>
</evidence>
<reference evidence="3" key="1">
    <citation type="submission" date="2012-06" db="EMBL/GenBank/DDBJ databases">
        <title>The complete genome of Flexibacter litoralis DSM 6794.</title>
        <authorList>
            <person name="Lucas S."/>
            <person name="Copeland A."/>
            <person name="Lapidus A."/>
            <person name="Glavina del Rio T."/>
            <person name="Dalin E."/>
            <person name="Tice H."/>
            <person name="Bruce D."/>
            <person name="Goodwin L."/>
            <person name="Pitluck S."/>
            <person name="Peters L."/>
            <person name="Ovchinnikova G."/>
            <person name="Lu M."/>
            <person name="Kyrpides N."/>
            <person name="Mavromatis K."/>
            <person name="Ivanova N."/>
            <person name="Brettin T."/>
            <person name="Detter J.C."/>
            <person name="Han C."/>
            <person name="Larimer F."/>
            <person name="Land M."/>
            <person name="Hauser L."/>
            <person name="Markowitz V."/>
            <person name="Cheng J.-F."/>
            <person name="Hugenholtz P."/>
            <person name="Woyke T."/>
            <person name="Wu D."/>
            <person name="Spring S."/>
            <person name="Lang E."/>
            <person name="Kopitz M."/>
            <person name="Brambilla E."/>
            <person name="Klenk H.-P."/>
            <person name="Eisen J.A."/>
        </authorList>
    </citation>
    <scope>NUCLEOTIDE SEQUENCE [LARGE SCALE GENOMIC DNA]</scope>
    <source>
        <strain evidence="3">ATCC 23117 / DSM 6794 / NBRC 15988 / NCIMB 1366 / Sio-4</strain>
    </source>
</reference>
<dbReference type="HOGENOM" id="CLU_518518_0_0_10"/>
<gene>
    <name evidence="2" type="ordered locus">Fleli_2636</name>
</gene>